<keyword evidence="2" id="KW-1185">Reference proteome</keyword>
<dbReference type="Proteomes" id="UP000681794">
    <property type="component" value="Chromosome"/>
</dbReference>
<evidence type="ECO:0000313" key="1">
    <source>
        <dbReference type="EMBL" id="QWS32590.1"/>
    </source>
</evidence>
<evidence type="ECO:0000313" key="2">
    <source>
        <dbReference type="Proteomes" id="UP000681794"/>
    </source>
</evidence>
<dbReference type="EMBL" id="CP076544">
    <property type="protein sequence ID" value="QWS32590.1"/>
    <property type="molecule type" value="Genomic_DNA"/>
</dbReference>
<protein>
    <submittedName>
        <fullName evidence="1">Uncharacterized protein</fullName>
    </submittedName>
</protein>
<organism evidence="1 2">
    <name type="scientific">Curtobacterium aetherium</name>
    <dbReference type="NCBI Taxonomy" id="2841594"/>
    <lineage>
        <taxon>Bacteria</taxon>
        <taxon>Bacillati</taxon>
        <taxon>Actinomycetota</taxon>
        <taxon>Actinomycetes</taxon>
        <taxon>Micrococcales</taxon>
        <taxon>Microbacteriaceae</taxon>
        <taxon>Curtobacterium</taxon>
    </lineage>
</organism>
<sequence length="85" mass="9580">MTRRPDLFLLNVAYDVTGVHGHVFFRDPPSTVLRQVIIRTTGTGTGTGTICEPAHGDTRTGWEPFLEETRWLFALTRPDTPEEHS</sequence>
<accession>A0ACD1E111</accession>
<gene>
    <name evidence="1" type="ORF">KM842_09835</name>
</gene>
<reference evidence="1" key="1">
    <citation type="submission" date="2021-06" db="EMBL/GenBank/DDBJ databases">
        <authorList>
            <person name="Ellington A.J."/>
            <person name="Bryan N.C."/>
            <person name="Christner B.C."/>
            <person name="Reisch C.R."/>
        </authorList>
    </citation>
    <scope>NUCLEOTIDE SEQUENCE</scope>
    <source>
        <strain evidence="1">L6-1</strain>
    </source>
</reference>
<name>A0ACD1E111_9MICO</name>
<proteinExistence type="predicted"/>